<dbReference type="AlphaFoldDB" id="A0A0G2EXT3"/>
<dbReference type="Gene3D" id="2.60.120.650">
    <property type="entry name" value="Cupin"/>
    <property type="match status" value="1"/>
</dbReference>
<accession>A0A0G2EXT3</accession>
<feature type="compositionally biased region" description="Acidic residues" evidence="1">
    <location>
        <begin position="649"/>
        <end position="660"/>
    </location>
</feature>
<comment type="caution">
    <text evidence="3">The sequence shown here is derived from an EMBL/GenBank/DDBJ whole genome shotgun (WGS) entry which is preliminary data.</text>
</comment>
<dbReference type="InterPro" id="IPR003347">
    <property type="entry name" value="JmjC_dom"/>
</dbReference>
<evidence type="ECO:0000313" key="4">
    <source>
        <dbReference type="Proteomes" id="UP000034182"/>
    </source>
</evidence>
<evidence type="ECO:0000313" key="3">
    <source>
        <dbReference type="EMBL" id="KKY27412.1"/>
    </source>
</evidence>
<dbReference type="SMART" id="SM00558">
    <property type="entry name" value="JmjC"/>
    <property type="match status" value="1"/>
</dbReference>
<feature type="region of interest" description="Disordered" evidence="1">
    <location>
        <begin position="860"/>
        <end position="880"/>
    </location>
</feature>
<protein>
    <recommendedName>
        <fullName evidence="2">JmjC domain-containing protein</fullName>
    </recommendedName>
</protein>
<dbReference type="Pfam" id="PF02373">
    <property type="entry name" value="JmjC"/>
    <property type="match status" value="1"/>
</dbReference>
<reference evidence="3 4" key="2">
    <citation type="submission" date="2015-05" db="EMBL/GenBank/DDBJ databases">
        <title>Distinctive expansion of gene families associated with plant cell wall degradation and secondary metabolism in the genomes of grapevine trunk pathogens.</title>
        <authorList>
            <person name="Lawrence D.P."/>
            <person name="Travadon R."/>
            <person name="Rolshausen P.E."/>
            <person name="Baumgartner K."/>
        </authorList>
    </citation>
    <scope>NUCLEOTIDE SEQUENCE [LARGE SCALE GENOMIC DNA]</scope>
    <source>
        <strain evidence="3">DS831</strain>
    </source>
</reference>
<feature type="region of interest" description="Disordered" evidence="1">
    <location>
        <begin position="622"/>
        <end position="674"/>
    </location>
</feature>
<feature type="compositionally biased region" description="Basic and acidic residues" evidence="1">
    <location>
        <begin position="789"/>
        <end position="809"/>
    </location>
</feature>
<dbReference type="EMBL" id="LAQI01000021">
    <property type="protein sequence ID" value="KKY27412.1"/>
    <property type="molecule type" value="Genomic_DNA"/>
</dbReference>
<dbReference type="SUPFAM" id="SSF51197">
    <property type="entry name" value="Clavaminate synthase-like"/>
    <property type="match status" value="1"/>
</dbReference>
<organism evidence="3 4">
    <name type="scientific">Diplodia seriata</name>
    <dbReference type="NCBI Taxonomy" id="420778"/>
    <lineage>
        <taxon>Eukaryota</taxon>
        <taxon>Fungi</taxon>
        <taxon>Dikarya</taxon>
        <taxon>Ascomycota</taxon>
        <taxon>Pezizomycotina</taxon>
        <taxon>Dothideomycetes</taxon>
        <taxon>Dothideomycetes incertae sedis</taxon>
        <taxon>Botryosphaeriales</taxon>
        <taxon>Botryosphaeriaceae</taxon>
        <taxon>Diplodia</taxon>
    </lineage>
</organism>
<name>A0A0G2EXT3_9PEZI</name>
<feature type="compositionally biased region" description="Polar residues" evidence="1">
    <location>
        <begin position="814"/>
        <end position="824"/>
    </location>
</feature>
<evidence type="ECO:0000256" key="1">
    <source>
        <dbReference type="SAM" id="MobiDB-lite"/>
    </source>
</evidence>
<feature type="region of interest" description="Disordered" evidence="1">
    <location>
        <begin position="553"/>
        <end position="590"/>
    </location>
</feature>
<proteinExistence type="predicted"/>
<feature type="compositionally biased region" description="Acidic residues" evidence="1">
    <location>
        <begin position="563"/>
        <end position="575"/>
    </location>
</feature>
<feature type="region of interest" description="Disordered" evidence="1">
    <location>
        <begin position="709"/>
        <end position="735"/>
    </location>
</feature>
<evidence type="ECO:0000259" key="2">
    <source>
        <dbReference type="PROSITE" id="PS51184"/>
    </source>
</evidence>
<sequence length="902" mass="102760">MPAQRPRASFEPIPPDFDVQALVENTENFQYVDRISVDVIQDQGIEKFEKLVLLHVVIGGKPLVIDGFEDLLDPWTFTPEWLAANCGDKVEQARNLTAKNNIALTIAHYLKNMGLLTNQYFETSSNYKDKNRQRIYLKDIDCPQVWHDKLRDQIPNSLFYLNESTGEINGPGSVDEPTPNAPGGRKKGRGIARAGDLMSSLPPEMRAENMMCYIGHEGTYTPSHREMCASLGQNIMVHASTTVGEDGKPEKPGSSIWFMTETKDRHRVSEYWLSVLGHDIEVENHFAQVAAWKRADFQKYVVEQRPGDFILIPPMAPHQVWNRGTRTMKVAWNRTTVETLEMAFDEALPNARMVCRDEQYKNKAIVYYTLLKYSTLLKQAKMQSEASSEQAALLRSSPKVRQVQKDFKRLFELFKRIILSEMFSQDMPKEHPEFMPFESYVTCAYCRGNIFNRFLTCKACVHALGTEAEEPYDICMDCYAMGRSCACVSGMHWVEQWRWKDLLYKYEEWRKQVIDIDNGRLHEKTPMPLQEEKRSLQKKTLAQICQEQLKARPFKDYQNPNANEDEEKSDEEIIVNDDGTRPYEPKGTLLGHDTRKVADARSVEALVDFSVSNLNWLRDEDTTPAESARLRRRREEAERAKQMNPAEDERFDGEDDDPQDQIEYSPVGNDESLLDPALRSNDAALTGSSAMRDSAVSRDHDTPLFVAQDEENDQATAPPVDEMDADDSSLYPEPNGVQVFRSASKRGFDETDNHIKLVSKRQRTEKSKTQAKSDATRQFLKKKEKAQLEQAKKDGSEKLAEFRQQELEKRKRAQLSSNPNVQDSTLHDVAIIQSDVAAPKTASAASNGTKKKSTKARIALEDDDDFDIKKGEGGKRKGYAKKRKRTMLLAIANAEGAMTARI</sequence>
<dbReference type="PROSITE" id="PS51184">
    <property type="entry name" value="JMJC"/>
    <property type="match status" value="1"/>
</dbReference>
<feature type="region of interest" description="Disordered" evidence="1">
    <location>
        <begin position="166"/>
        <end position="190"/>
    </location>
</feature>
<dbReference type="Proteomes" id="UP000034182">
    <property type="component" value="Unassembled WGS sequence"/>
</dbReference>
<feature type="domain" description="JmjC" evidence="2">
    <location>
        <begin position="143"/>
        <end position="351"/>
    </location>
</feature>
<feature type="region of interest" description="Disordered" evidence="1">
    <location>
        <begin position="789"/>
        <end position="824"/>
    </location>
</feature>
<reference evidence="3 4" key="1">
    <citation type="submission" date="2015-03" db="EMBL/GenBank/DDBJ databases">
        <authorList>
            <person name="Morales-Cruz A."/>
            <person name="Amrine K.C."/>
            <person name="Cantu D."/>
        </authorList>
    </citation>
    <scope>NUCLEOTIDE SEQUENCE [LARGE SCALE GENOMIC DNA]</scope>
    <source>
        <strain evidence="3">DS831</strain>
    </source>
</reference>
<gene>
    <name evidence="3" type="ORF">UCDDS831_g00814</name>
</gene>